<evidence type="ECO:0000313" key="2">
    <source>
        <dbReference type="Proteomes" id="UP000004473"/>
    </source>
</evidence>
<evidence type="ECO:0000313" key="1">
    <source>
        <dbReference type="EMBL" id="EIG27398.1"/>
    </source>
</evidence>
<accession>I2NNI7</accession>
<name>I2NNI7_NEISI</name>
<organism evidence="1 2">
    <name type="scientific">Neisseria sicca VK64</name>
    <dbReference type="NCBI Taxonomy" id="1095748"/>
    <lineage>
        <taxon>Bacteria</taxon>
        <taxon>Pseudomonadati</taxon>
        <taxon>Pseudomonadota</taxon>
        <taxon>Betaproteobacteria</taxon>
        <taxon>Neisseriales</taxon>
        <taxon>Neisseriaceae</taxon>
        <taxon>Neisseria</taxon>
    </lineage>
</organism>
<dbReference type="EMBL" id="AJMT01000136">
    <property type="protein sequence ID" value="EIG27398.1"/>
    <property type="molecule type" value="Genomic_DNA"/>
</dbReference>
<proteinExistence type="predicted"/>
<comment type="caution">
    <text evidence="1">The sequence shown here is derived from an EMBL/GenBank/DDBJ whole genome shotgun (WGS) entry which is preliminary data.</text>
</comment>
<protein>
    <submittedName>
        <fullName evidence="1">Uncharacterized protein</fullName>
    </submittedName>
</protein>
<dbReference type="Proteomes" id="UP000004473">
    <property type="component" value="Unassembled WGS sequence"/>
</dbReference>
<dbReference type="AlphaFoldDB" id="I2NNI7"/>
<gene>
    <name evidence="1" type="ORF">HMPREF1051_1430</name>
</gene>
<sequence>MLPLLPAQLLLLPLLLQNNIFTVKKAGYGLYPAFLFFRRPLPFFASLIRYIIFRTHTNHPAARYAQSVRPFS</sequence>
<reference evidence="1 2" key="1">
    <citation type="submission" date="2012-04" db="EMBL/GenBank/DDBJ databases">
        <authorList>
            <person name="Harkins D.M."/>
            <person name="Madupu R."/>
            <person name="Durkin A.S."/>
            <person name="Torralba M."/>
            <person name="Methe B."/>
            <person name="Sutton G.G."/>
            <person name="Nelson K.E."/>
        </authorList>
    </citation>
    <scope>NUCLEOTIDE SEQUENCE [LARGE SCALE GENOMIC DNA]</scope>
    <source>
        <strain evidence="1 2">VK64</strain>
    </source>
</reference>